<dbReference type="SUPFAM" id="SSF117074">
    <property type="entry name" value="Hypothetical protein PA1324"/>
    <property type="match status" value="1"/>
</dbReference>
<gene>
    <name evidence="5" type="ORF">HZT40_16805</name>
</gene>
<protein>
    <recommendedName>
        <fullName evidence="4">SD-repeat containing protein B domain-containing protein</fullName>
    </recommendedName>
</protein>
<dbReference type="AlphaFoldDB" id="A0A7L6AVN0"/>
<evidence type="ECO:0000256" key="3">
    <source>
        <dbReference type="ARBA" id="ARBA00022729"/>
    </source>
</evidence>
<evidence type="ECO:0000259" key="4">
    <source>
        <dbReference type="Pfam" id="PF17210"/>
    </source>
</evidence>
<proteinExistence type="predicted"/>
<reference evidence="5" key="1">
    <citation type="submission" date="2020-06" db="EMBL/GenBank/DDBJ databases">
        <title>Analysis procedures for assessing recovery of high quality, complete, closed genomes from Nanopore long read metagenome sequencing.</title>
        <authorList>
            <person name="Bessarab I."/>
            <person name="Arumugam K."/>
            <person name="Haryono M."/>
            <person name="Liu X."/>
            <person name="Roy S."/>
            <person name="Zuniga-Montanez R.E."/>
            <person name="Qiu G."/>
            <person name="Drautz-Moses D.I."/>
            <person name="Law Y.Y."/>
            <person name="Wuertz S."/>
            <person name="Lauro F.M."/>
            <person name="Huson D.H."/>
            <person name="Williams R.B."/>
        </authorList>
    </citation>
    <scope>NUCLEOTIDE SEQUENCE [LARGE SCALE GENOMIC DNA]</scope>
    <source>
        <strain evidence="5">SSD2</strain>
    </source>
</reference>
<organism evidence="5 6">
    <name type="scientific">Candidatus Thiothrix singaporensis</name>
    <dbReference type="NCBI Taxonomy" id="2799669"/>
    <lineage>
        <taxon>Bacteria</taxon>
        <taxon>Pseudomonadati</taxon>
        <taxon>Pseudomonadota</taxon>
        <taxon>Gammaproteobacteria</taxon>
        <taxon>Thiotrichales</taxon>
        <taxon>Thiotrichaceae</taxon>
        <taxon>Thiothrix</taxon>
    </lineage>
</organism>
<evidence type="ECO:0000256" key="2">
    <source>
        <dbReference type="ARBA" id="ARBA00022525"/>
    </source>
</evidence>
<evidence type="ECO:0000256" key="1">
    <source>
        <dbReference type="ARBA" id="ARBA00004613"/>
    </source>
</evidence>
<dbReference type="Proteomes" id="UP000510621">
    <property type="component" value="Chromosome"/>
</dbReference>
<dbReference type="KEGG" id="this:HZT40_16805"/>
<feature type="domain" description="SD-repeat containing protein B" evidence="4">
    <location>
        <begin position="20"/>
        <end position="93"/>
    </location>
</feature>
<dbReference type="Gene3D" id="2.60.40.10">
    <property type="entry name" value="Immunoglobulins"/>
    <property type="match status" value="1"/>
</dbReference>
<evidence type="ECO:0000313" key="6">
    <source>
        <dbReference type="Proteomes" id="UP000510621"/>
    </source>
</evidence>
<dbReference type="InterPro" id="IPR013783">
    <property type="entry name" value="Ig-like_fold"/>
</dbReference>
<accession>A0A7L6AVN0</accession>
<dbReference type="GO" id="GO:0005576">
    <property type="term" value="C:extracellular region"/>
    <property type="evidence" value="ECO:0007669"/>
    <property type="project" value="UniProtKB-SubCell"/>
</dbReference>
<dbReference type="Pfam" id="PF17210">
    <property type="entry name" value="SdrD_B"/>
    <property type="match status" value="1"/>
</dbReference>
<sequence>MWRGLVLVSQLVHADISGKTFRDFNANGAFDSSAAFHEVGVAGITVKAFDAAGVQAATATSAADGSYTLAGLNSGADYRLEFSWPENWLKAGAAGGHRYSSFRMAPRI</sequence>
<name>A0A7L6AVN0_9GAMM</name>
<keyword evidence="6" id="KW-1185">Reference proteome</keyword>
<dbReference type="EMBL" id="CP059265">
    <property type="protein sequence ID" value="QLQ32977.1"/>
    <property type="molecule type" value="Genomic_DNA"/>
</dbReference>
<keyword evidence="2" id="KW-0964">Secreted</keyword>
<evidence type="ECO:0000313" key="5">
    <source>
        <dbReference type="EMBL" id="QLQ32977.1"/>
    </source>
</evidence>
<dbReference type="InterPro" id="IPR033764">
    <property type="entry name" value="Sdr_B"/>
</dbReference>
<keyword evidence="3" id="KW-0732">Signal</keyword>
<comment type="subcellular location">
    <subcellularLocation>
        <location evidence="1">Secreted</location>
    </subcellularLocation>
</comment>